<reference evidence="2 3" key="1">
    <citation type="submission" date="2017-01" db="EMBL/GenBank/DDBJ databases">
        <title>The cable genome- insights into the physiology and evolution of filamentous bacteria capable of sulfide oxidation via long distance electron transfer.</title>
        <authorList>
            <person name="Schreiber L."/>
            <person name="Bjerg J.T."/>
            <person name="Boggild A."/>
            <person name="Van De Vossenberg J."/>
            <person name="Meysman F."/>
            <person name="Nielsen L.P."/>
            <person name="Schramm A."/>
            <person name="Kjeldsen K.U."/>
        </authorList>
    </citation>
    <scope>NUCLEOTIDE SEQUENCE [LARGE SCALE GENOMIC DNA]</scope>
    <source>
        <strain evidence="2">MCF</strain>
    </source>
</reference>
<keyword evidence="1" id="KW-0812">Transmembrane</keyword>
<sequence length="48" mass="5439">MSISLCRFLRLTRKSGIVEKCVTRLHIFFSVTLVLLICIFGIGKLKAL</sequence>
<gene>
    <name evidence="2" type="ORF">H206_02323</name>
</gene>
<keyword evidence="1" id="KW-1133">Transmembrane helix</keyword>
<name>A0A3S4T676_9BACT</name>
<evidence type="ECO:0000313" key="2">
    <source>
        <dbReference type="EMBL" id="RWX43916.1"/>
    </source>
</evidence>
<keyword evidence="3" id="KW-1185">Reference proteome</keyword>
<dbReference type="AlphaFoldDB" id="A0A3S4T676"/>
<feature type="non-terminal residue" evidence="2">
    <location>
        <position position="48"/>
    </location>
</feature>
<dbReference type="EMBL" id="MTKO01000106">
    <property type="protein sequence ID" value="RWX43916.1"/>
    <property type="molecule type" value="Genomic_DNA"/>
</dbReference>
<evidence type="ECO:0000313" key="3">
    <source>
        <dbReference type="Proteomes" id="UP000287853"/>
    </source>
</evidence>
<comment type="caution">
    <text evidence="2">The sequence shown here is derived from an EMBL/GenBank/DDBJ whole genome shotgun (WGS) entry which is preliminary data.</text>
</comment>
<accession>A0A3S4T676</accession>
<proteinExistence type="predicted"/>
<protein>
    <submittedName>
        <fullName evidence="2">Uncharacterized protein</fullName>
    </submittedName>
</protein>
<dbReference type="Proteomes" id="UP000287853">
    <property type="component" value="Unassembled WGS sequence"/>
</dbReference>
<evidence type="ECO:0000256" key="1">
    <source>
        <dbReference type="SAM" id="Phobius"/>
    </source>
</evidence>
<organism evidence="2 3">
    <name type="scientific">Candidatus Electrothrix aarhusensis</name>
    <dbReference type="NCBI Taxonomy" id="1859131"/>
    <lineage>
        <taxon>Bacteria</taxon>
        <taxon>Pseudomonadati</taxon>
        <taxon>Thermodesulfobacteriota</taxon>
        <taxon>Desulfobulbia</taxon>
        <taxon>Desulfobulbales</taxon>
        <taxon>Desulfobulbaceae</taxon>
        <taxon>Candidatus Electrothrix</taxon>
    </lineage>
</organism>
<keyword evidence="1" id="KW-0472">Membrane</keyword>
<feature type="transmembrane region" description="Helical" evidence="1">
    <location>
        <begin position="21"/>
        <end position="42"/>
    </location>
</feature>